<dbReference type="AlphaFoldDB" id="A0A2A6C3J2"/>
<protein>
    <submittedName>
        <fullName evidence="1">Uncharacterized protein</fullName>
    </submittedName>
</protein>
<accession>A0A2A6C3J2</accession>
<dbReference type="PANTHER" id="PTHR37433">
    <property type="entry name" value="PROTEIN CBG25136-RELATED"/>
    <property type="match status" value="1"/>
</dbReference>
<organism evidence="1 2">
    <name type="scientific">Pristionchus pacificus</name>
    <name type="common">Parasitic nematode worm</name>
    <dbReference type="NCBI Taxonomy" id="54126"/>
    <lineage>
        <taxon>Eukaryota</taxon>
        <taxon>Metazoa</taxon>
        <taxon>Ecdysozoa</taxon>
        <taxon>Nematoda</taxon>
        <taxon>Chromadorea</taxon>
        <taxon>Rhabditida</taxon>
        <taxon>Rhabditina</taxon>
        <taxon>Diplogasteromorpha</taxon>
        <taxon>Diplogasteroidea</taxon>
        <taxon>Neodiplogasteridae</taxon>
        <taxon>Pristionchus</taxon>
    </lineage>
</organism>
<reference evidence="2" key="1">
    <citation type="journal article" date="2008" name="Nat. Genet.">
        <title>The Pristionchus pacificus genome provides a unique perspective on nematode lifestyle and parasitism.</title>
        <authorList>
            <person name="Dieterich C."/>
            <person name="Clifton S.W."/>
            <person name="Schuster L.N."/>
            <person name="Chinwalla A."/>
            <person name="Delehaunty K."/>
            <person name="Dinkelacker I."/>
            <person name="Fulton L."/>
            <person name="Fulton R."/>
            <person name="Godfrey J."/>
            <person name="Minx P."/>
            <person name="Mitreva M."/>
            <person name="Roeseler W."/>
            <person name="Tian H."/>
            <person name="Witte H."/>
            <person name="Yang S.P."/>
            <person name="Wilson R.K."/>
            <person name="Sommer R.J."/>
        </authorList>
    </citation>
    <scope>NUCLEOTIDE SEQUENCE [LARGE SCALE GENOMIC DNA]</scope>
    <source>
        <strain evidence="2">PS312</strain>
    </source>
</reference>
<dbReference type="EnsemblMetazoa" id="PPA40795.1">
    <property type="protein sequence ID" value="PPA40795.1"/>
    <property type="gene ID" value="WBGene00279164"/>
</dbReference>
<dbReference type="Proteomes" id="UP000005239">
    <property type="component" value="Unassembled WGS sequence"/>
</dbReference>
<name>A0A2A6C3J2_PRIPA</name>
<proteinExistence type="predicted"/>
<gene>
    <name evidence="1" type="primary">WBGene00279164</name>
</gene>
<dbReference type="PANTHER" id="PTHR37433:SF5">
    <property type="entry name" value="DUF753 DOMAIN-CONTAINING PROTEIN-RELATED"/>
    <property type="match status" value="1"/>
</dbReference>
<accession>A0A8R1UU05</accession>
<sequence>MGCFDFPLSTLTLGCRRNFEGNVLQSDWCNEEPSTDIFDLPIVRDCRKQMYETTSQTCTSNYCVTDRAVHANQYHDFSRKAFDLFTSTTGNVFPAGICMKIQDLVETSKEIYLGGVRICRGHACFTLKKPYYEPFTVVSLMMSGSQIYKTGTSRILNSGIFICEQNMCNSNLDEETVFKDFYVGKTDGTDCNCIAPPLITSGETTNVFKFPLFLSISIPVVFVLLVASVVLRYRLYKKQSPQAFLCGKPHANGRIG</sequence>
<evidence type="ECO:0000313" key="1">
    <source>
        <dbReference type="EnsemblMetazoa" id="PPA40795.1"/>
    </source>
</evidence>
<evidence type="ECO:0000313" key="2">
    <source>
        <dbReference type="Proteomes" id="UP000005239"/>
    </source>
</evidence>
<reference evidence="1" key="2">
    <citation type="submission" date="2022-06" db="UniProtKB">
        <authorList>
            <consortium name="EnsemblMetazoa"/>
        </authorList>
    </citation>
    <scope>IDENTIFICATION</scope>
    <source>
        <strain evidence="1">PS312</strain>
    </source>
</reference>
<keyword evidence="2" id="KW-1185">Reference proteome</keyword>